<dbReference type="OrthoDB" id="6159439at2759"/>
<sequence length="240" mass="27008">MSKSFYMDALLGKTIQVPYLPNPCASVPNSNYRSDYFLHYWMQQQLRMPPLLQPQVPIPPVRVPSVPIQPVAVRTPPVPSLSSTPPLAMDKSLTSPLINVTSTPSSIARTPSPAASPDRNIGEGASPKDLSSKRIRTAFTATQLLELEREFNTNMYLSRLRRIEIARSLHLSEKQVKIWFQNRRVKYKKEDLPSPKSRNSSMSDCCSCTSDCGSHQRLSAIHEMDHEQIIRVTDSDDTKS</sequence>
<keyword evidence="2 5" id="KW-0238">DNA-binding</keyword>
<reference evidence="9" key="1">
    <citation type="submission" date="2020-08" db="EMBL/GenBank/DDBJ databases">
        <title>Genome sequencing and assembly of the red palm weevil Rhynchophorus ferrugineus.</title>
        <authorList>
            <person name="Dias G.B."/>
            <person name="Bergman C.M."/>
            <person name="Manee M."/>
        </authorList>
    </citation>
    <scope>NUCLEOTIDE SEQUENCE</scope>
    <source>
        <strain evidence="9">AA-2017</strain>
        <tissue evidence="9">Whole larva</tissue>
    </source>
</reference>
<evidence type="ECO:0000256" key="6">
    <source>
        <dbReference type="RuleBase" id="RU000682"/>
    </source>
</evidence>
<dbReference type="InterPro" id="IPR020479">
    <property type="entry name" value="HD_metazoa"/>
</dbReference>
<name>A0A834MDP1_RHYFE</name>
<dbReference type="PANTHER" id="PTHR45664">
    <property type="entry name" value="PROTEIN ZERKNUELLT 1-RELATED"/>
    <property type="match status" value="1"/>
</dbReference>
<comment type="caution">
    <text evidence="9">The sequence shown here is derived from an EMBL/GenBank/DDBJ whole genome shotgun (WGS) entry which is preliminary data.</text>
</comment>
<feature type="DNA-binding region" description="Homeobox" evidence="5">
    <location>
        <begin position="132"/>
        <end position="191"/>
    </location>
</feature>
<dbReference type="GO" id="GO:0005634">
    <property type="term" value="C:nucleus"/>
    <property type="evidence" value="ECO:0007669"/>
    <property type="project" value="UniProtKB-SubCell"/>
</dbReference>
<feature type="domain" description="Homeobox" evidence="8">
    <location>
        <begin position="130"/>
        <end position="190"/>
    </location>
</feature>
<evidence type="ECO:0000313" key="9">
    <source>
        <dbReference type="EMBL" id="KAF7279973.1"/>
    </source>
</evidence>
<dbReference type="GO" id="GO:0000981">
    <property type="term" value="F:DNA-binding transcription factor activity, RNA polymerase II-specific"/>
    <property type="evidence" value="ECO:0007669"/>
    <property type="project" value="InterPro"/>
</dbReference>
<protein>
    <recommendedName>
        <fullName evidence="8">Homeobox domain-containing protein</fullName>
    </recommendedName>
</protein>
<evidence type="ECO:0000256" key="1">
    <source>
        <dbReference type="ARBA" id="ARBA00004123"/>
    </source>
</evidence>
<keyword evidence="4 5" id="KW-0539">Nucleus</keyword>
<evidence type="ECO:0000256" key="5">
    <source>
        <dbReference type="PROSITE-ProRule" id="PRU00108"/>
    </source>
</evidence>
<dbReference type="SMART" id="SM00389">
    <property type="entry name" value="HOX"/>
    <property type="match status" value="1"/>
</dbReference>
<dbReference type="PANTHER" id="PTHR45664:SF20">
    <property type="entry name" value="AGAP001560-PA"/>
    <property type="match status" value="1"/>
</dbReference>
<evidence type="ECO:0000256" key="7">
    <source>
        <dbReference type="SAM" id="MobiDB-lite"/>
    </source>
</evidence>
<dbReference type="PROSITE" id="PS00027">
    <property type="entry name" value="HOMEOBOX_1"/>
    <property type="match status" value="1"/>
</dbReference>
<dbReference type="GO" id="GO:0000978">
    <property type="term" value="F:RNA polymerase II cis-regulatory region sequence-specific DNA binding"/>
    <property type="evidence" value="ECO:0007669"/>
    <property type="project" value="TreeGrafter"/>
</dbReference>
<dbReference type="PROSITE" id="PS50071">
    <property type="entry name" value="HOMEOBOX_2"/>
    <property type="match status" value="1"/>
</dbReference>
<evidence type="ECO:0000256" key="4">
    <source>
        <dbReference type="ARBA" id="ARBA00023242"/>
    </source>
</evidence>
<proteinExistence type="predicted"/>
<dbReference type="Pfam" id="PF00046">
    <property type="entry name" value="Homeodomain"/>
    <property type="match status" value="1"/>
</dbReference>
<evidence type="ECO:0000313" key="10">
    <source>
        <dbReference type="Proteomes" id="UP000625711"/>
    </source>
</evidence>
<comment type="subcellular location">
    <subcellularLocation>
        <location evidence="1 5 6">Nucleus</location>
    </subcellularLocation>
</comment>
<keyword evidence="10" id="KW-1185">Reference proteome</keyword>
<dbReference type="AlphaFoldDB" id="A0A834MDP1"/>
<evidence type="ECO:0000256" key="3">
    <source>
        <dbReference type="ARBA" id="ARBA00023155"/>
    </source>
</evidence>
<dbReference type="InterPro" id="IPR017970">
    <property type="entry name" value="Homeobox_CS"/>
</dbReference>
<dbReference type="Gene3D" id="1.10.10.60">
    <property type="entry name" value="Homeodomain-like"/>
    <property type="match status" value="1"/>
</dbReference>
<organism evidence="9 10">
    <name type="scientific">Rhynchophorus ferrugineus</name>
    <name type="common">Red palm weevil</name>
    <name type="synonym">Curculio ferrugineus</name>
    <dbReference type="NCBI Taxonomy" id="354439"/>
    <lineage>
        <taxon>Eukaryota</taxon>
        <taxon>Metazoa</taxon>
        <taxon>Ecdysozoa</taxon>
        <taxon>Arthropoda</taxon>
        <taxon>Hexapoda</taxon>
        <taxon>Insecta</taxon>
        <taxon>Pterygota</taxon>
        <taxon>Neoptera</taxon>
        <taxon>Endopterygota</taxon>
        <taxon>Coleoptera</taxon>
        <taxon>Polyphaga</taxon>
        <taxon>Cucujiformia</taxon>
        <taxon>Curculionidae</taxon>
        <taxon>Dryophthorinae</taxon>
        <taxon>Rhynchophorus</taxon>
    </lineage>
</organism>
<keyword evidence="3 5" id="KW-0371">Homeobox</keyword>
<gene>
    <name evidence="9" type="ORF">GWI33_006537</name>
</gene>
<evidence type="ECO:0000256" key="2">
    <source>
        <dbReference type="ARBA" id="ARBA00023125"/>
    </source>
</evidence>
<accession>A0A834MDP1</accession>
<dbReference type="InterPro" id="IPR001356">
    <property type="entry name" value="HD"/>
</dbReference>
<dbReference type="Proteomes" id="UP000625711">
    <property type="component" value="Unassembled WGS sequence"/>
</dbReference>
<dbReference type="PRINTS" id="PR00024">
    <property type="entry name" value="HOMEOBOX"/>
</dbReference>
<dbReference type="SUPFAM" id="SSF46689">
    <property type="entry name" value="Homeodomain-like"/>
    <property type="match status" value="1"/>
</dbReference>
<dbReference type="CDD" id="cd00086">
    <property type="entry name" value="homeodomain"/>
    <property type="match status" value="1"/>
</dbReference>
<feature type="region of interest" description="Disordered" evidence="7">
    <location>
        <begin position="101"/>
        <end position="129"/>
    </location>
</feature>
<evidence type="ECO:0000259" key="8">
    <source>
        <dbReference type="PROSITE" id="PS50071"/>
    </source>
</evidence>
<dbReference type="InterPro" id="IPR009057">
    <property type="entry name" value="Homeodomain-like_sf"/>
</dbReference>
<dbReference type="EMBL" id="JAACXV010000328">
    <property type="protein sequence ID" value="KAF7279973.1"/>
    <property type="molecule type" value="Genomic_DNA"/>
</dbReference>